<comment type="caution">
    <text evidence="2">The sequence shown here is derived from an EMBL/GenBank/DDBJ whole genome shotgun (WGS) entry which is preliminary data.</text>
</comment>
<feature type="region of interest" description="Disordered" evidence="1">
    <location>
        <begin position="195"/>
        <end position="260"/>
    </location>
</feature>
<dbReference type="EMBL" id="JAHEAC010000105">
    <property type="protein sequence ID" value="MBX8644808.1"/>
    <property type="molecule type" value="Genomic_DNA"/>
</dbReference>
<organism evidence="2 3">
    <name type="scientific">Candidatus Sysuiplasma superficiale</name>
    <dbReference type="NCBI Taxonomy" id="2823368"/>
    <lineage>
        <taxon>Archaea</taxon>
        <taxon>Methanobacteriati</taxon>
        <taxon>Thermoplasmatota</taxon>
        <taxon>Thermoplasmata</taxon>
        <taxon>Candidatus Sysuiplasmatales</taxon>
        <taxon>Candidatus Sysuiplasmataceae</taxon>
        <taxon>Candidatus Sysuiplasma</taxon>
    </lineage>
</organism>
<sequence length="260" mass="28697">MSMEDDNIVMPDFASSEEDARESAALPVEEVSLDPEALVAPVFVPTTYNWDEPTTHEGSSTPVEIPESREAEGPPKKRRGRPPGSKNRPKGAGSEVQLDNPNVPLTSALRRKTDQELSRRAQGILIGATKIPSVINPHIEMREDEAQAIADPLVSYAKSHMDSERIEQFVEQWDLIAVGIASAAYGMRVVKETRDDPNIGRGRASHRVSESPRPRVVQALPNNPEPERNFQTEQQGPSYQQFSEDANFTLPPSEPVIGEL</sequence>
<proteinExistence type="predicted"/>
<evidence type="ECO:0000313" key="3">
    <source>
        <dbReference type="Proteomes" id="UP000750197"/>
    </source>
</evidence>
<dbReference type="AlphaFoldDB" id="A0A8J7YQ77"/>
<feature type="compositionally biased region" description="Basic and acidic residues" evidence="1">
    <location>
        <begin position="66"/>
        <end position="75"/>
    </location>
</feature>
<feature type="region of interest" description="Disordered" evidence="1">
    <location>
        <begin position="48"/>
        <end position="116"/>
    </location>
</feature>
<dbReference type="Proteomes" id="UP000750197">
    <property type="component" value="Unassembled WGS sequence"/>
</dbReference>
<accession>A0A8J7YQ77</accession>
<evidence type="ECO:0000256" key="1">
    <source>
        <dbReference type="SAM" id="MobiDB-lite"/>
    </source>
</evidence>
<feature type="compositionally biased region" description="Polar residues" evidence="1">
    <location>
        <begin position="231"/>
        <end position="246"/>
    </location>
</feature>
<reference evidence="2" key="1">
    <citation type="submission" date="2021-05" db="EMBL/GenBank/DDBJ databases">
        <title>Genomic insights into ecological role and evolution of a novel Thermoplasmata order Candidatus Sysuiplasmatales.</title>
        <authorList>
            <person name="Yuan Y."/>
        </authorList>
    </citation>
    <scope>NUCLEOTIDE SEQUENCE</scope>
    <source>
        <strain evidence="2">TUT19-bin139</strain>
    </source>
</reference>
<protein>
    <submittedName>
        <fullName evidence="2">Uncharacterized protein</fullName>
    </submittedName>
</protein>
<feature type="region of interest" description="Disordered" evidence="1">
    <location>
        <begin position="1"/>
        <end position="31"/>
    </location>
</feature>
<evidence type="ECO:0000313" key="2">
    <source>
        <dbReference type="EMBL" id="MBX8644808.1"/>
    </source>
</evidence>
<gene>
    <name evidence="2" type="ORF">KIY12_08840</name>
</gene>
<name>A0A8J7YQ77_9ARCH</name>